<dbReference type="PANTHER" id="PTHR25465">
    <property type="entry name" value="B-BOX DOMAIN CONTAINING"/>
    <property type="match status" value="1"/>
</dbReference>
<keyword evidence="3" id="KW-0862">Zinc</keyword>
<dbReference type="SUPFAM" id="SSF49899">
    <property type="entry name" value="Concanavalin A-like lectins/glucanases"/>
    <property type="match status" value="1"/>
</dbReference>
<dbReference type="EMBL" id="JAOPHQ010000162">
    <property type="protein sequence ID" value="KAK0155675.1"/>
    <property type="molecule type" value="Genomic_DNA"/>
</dbReference>
<evidence type="ECO:0000256" key="1">
    <source>
        <dbReference type="ARBA" id="ARBA00022723"/>
    </source>
</evidence>
<dbReference type="PANTHER" id="PTHR25465:SF14">
    <property type="entry name" value="E3 UBIQUITIN-PROTEIN LIGASE TRIM65"/>
    <property type="match status" value="1"/>
</dbReference>
<feature type="domain" description="B30.2/SPRY" evidence="4">
    <location>
        <begin position="17"/>
        <end position="215"/>
    </location>
</feature>
<name>A0AA47PBD5_MERPO</name>
<dbReference type="PRINTS" id="PR01407">
    <property type="entry name" value="BUTYPHLNCDUF"/>
</dbReference>
<dbReference type="Pfam" id="PF13765">
    <property type="entry name" value="PRY"/>
    <property type="match status" value="1"/>
</dbReference>
<dbReference type="InterPro" id="IPR001870">
    <property type="entry name" value="B30.2/SPRY"/>
</dbReference>
<dbReference type="Proteomes" id="UP001174136">
    <property type="component" value="Unassembled WGS sequence"/>
</dbReference>
<evidence type="ECO:0000313" key="5">
    <source>
        <dbReference type="EMBL" id="KAK0155675.1"/>
    </source>
</evidence>
<dbReference type="InterPro" id="IPR051051">
    <property type="entry name" value="E3_ubiq-ligase_TRIM/RNF"/>
</dbReference>
<comment type="caution">
    <text evidence="5">The sequence shown here is derived from an EMBL/GenBank/DDBJ whole genome shotgun (WGS) entry which is preliminary data.</text>
</comment>
<keyword evidence="1" id="KW-0479">Metal-binding</keyword>
<accession>A0AA47PBD5</accession>
<gene>
    <name evidence="5" type="primary">TRIM16_0</name>
    <name evidence="5" type="ORF">N1851_001930</name>
</gene>
<dbReference type="InterPro" id="IPR003879">
    <property type="entry name" value="Butyrophylin_SPRY"/>
</dbReference>
<keyword evidence="2" id="KW-0863">Zinc-finger</keyword>
<protein>
    <submittedName>
        <fullName evidence="5">Tripartite motif-containing protein 16</fullName>
    </submittedName>
</protein>
<organism evidence="5 6">
    <name type="scientific">Merluccius polli</name>
    <name type="common">Benguela hake</name>
    <name type="synonym">Merluccius cadenati</name>
    <dbReference type="NCBI Taxonomy" id="89951"/>
    <lineage>
        <taxon>Eukaryota</taxon>
        <taxon>Metazoa</taxon>
        <taxon>Chordata</taxon>
        <taxon>Craniata</taxon>
        <taxon>Vertebrata</taxon>
        <taxon>Euteleostomi</taxon>
        <taxon>Actinopterygii</taxon>
        <taxon>Neopterygii</taxon>
        <taxon>Teleostei</taxon>
        <taxon>Neoteleostei</taxon>
        <taxon>Acanthomorphata</taxon>
        <taxon>Zeiogadaria</taxon>
        <taxon>Gadariae</taxon>
        <taxon>Gadiformes</taxon>
        <taxon>Gadoidei</taxon>
        <taxon>Merlucciidae</taxon>
        <taxon>Merluccius</taxon>
    </lineage>
</organism>
<evidence type="ECO:0000256" key="3">
    <source>
        <dbReference type="ARBA" id="ARBA00022833"/>
    </source>
</evidence>
<proteinExistence type="predicted"/>
<keyword evidence="6" id="KW-1185">Reference proteome</keyword>
<dbReference type="GO" id="GO:0008270">
    <property type="term" value="F:zinc ion binding"/>
    <property type="evidence" value="ECO:0007669"/>
    <property type="project" value="UniProtKB-KW"/>
</dbReference>
<dbReference type="InterPro" id="IPR006574">
    <property type="entry name" value="PRY"/>
</dbReference>
<reference evidence="5" key="1">
    <citation type="journal article" date="2023" name="Front. Mar. Sci.">
        <title>A new Merluccius polli reference genome to investigate the effects of global change in West African waters.</title>
        <authorList>
            <person name="Mateo J.L."/>
            <person name="Blanco-Fernandez C."/>
            <person name="Garcia-Vazquez E."/>
            <person name="Machado-Schiaffino G."/>
        </authorList>
    </citation>
    <scope>NUCLEOTIDE SEQUENCE</scope>
    <source>
        <strain evidence="5">C29</strain>
        <tissue evidence="5">Fin</tissue>
    </source>
</reference>
<evidence type="ECO:0000313" key="6">
    <source>
        <dbReference type="Proteomes" id="UP001174136"/>
    </source>
</evidence>
<dbReference type="InterPro" id="IPR043136">
    <property type="entry name" value="B30.2/SPRY_sf"/>
</dbReference>
<dbReference type="AlphaFoldDB" id="A0AA47PBD5"/>
<dbReference type="PROSITE" id="PS50188">
    <property type="entry name" value="B302_SPRY"/>
    <property type="match status" value="1"/>
</dbReference>
<dbReference type="GO" id="GO:0005737">
    <property type="term" value="C:cytoplasm"/>
    <property type="evidence" value="ECO:0007669"/>
    <property type="project" value="UniProtKB-ARBA"/>
</dbReference>
<sequence>MSAGPNAAGNKSKPPAYVPDVPEPTCRAELLKYWIDLSCDEKTANKMLWISEGGSKVTRRTEEICPVLDRPERYEYSPQVLCKEGIWQARGYWEVECGGWVAVGASYEGAGRRANAGPSGLGENQDSWGLCWGISSYQVWYDGMYKDLRDLAFSSTLGMYVDQPAGLICFYAVHGEGPDRQTTLLHRVQGALHHKILPGIWVGIQSTAVLLKKTE</sequence>
<dbReference type="InterPro" id="IPR013320">
    <property type="entry name" value="ConA-like_dom_sf"/>
</dbReference>
<evidence type="ECO:0000259" key="4">
    <source>
        <dbReference type="PROSITE" id="PS50188"/>
    </source>
</evidence>
<evidence type="ECO:0000256" key="2">
    <source>
        <dbReference type="ARBA" id="ARBA00022771"/>
    </source>
</evidence>
<dbReference type="Gene3D" id="2.60.120.920">
    <property type="match status" value="1"/>
</dbReference>